<feature type="coiled-coil region" evidence="1">
    <location>
        <begin position="367"/>
        <end position="394"/>
    </location>
</feature>
<evidence type="ECO:0000313" key="2">
    <source>
        <dbReference type="EMBL" id="GEY72842.1"/>
    </source>
</evidence>
<dbReference type="AlphaFoldDB" id="A0A699HRV1"/>
<dbReference type="EMBL" id="BKCJ010204061">
    <property type="protein sequence ID" value="GEY72842.1"/>
    <property type="molecule type" value="Genomic_DNA"/>
</dbReference>
<evidence type="ECO:0000256" key="1">
    <source>
        <dbReference type="SAM" id="Coils"/>
    </source>
</evidence>
<reference evidence="2" key="1">
    <citation type="journal article" date="2019" name="Sci. Rep.">
        <title>Draft genome of Tanacetum cinerariifolium, the natural source of mosquito coil.</title>
        <authorList>
            <person name="Yamashiro T."/>
            <person name="Shiraishi A."/>
            <person name="Satake H."/>
            <person name="Nakayama K."/>
        </authorList>
    </citation>
    <scope>NUCLEOTIDE SEQUENCE</scope>
</reference>
<evidence type="ECO:0008006" key="3">
    <source>
        <dbReference type="Google" id="ProtNLM"/>
    </source>
</evidence>
<organism evidence="2">
    <name type="scientific">Tanacetum cinerariifolium</name>
    <name type="common">Dalmatian daisy</name>
    <name type="synonym">Chrysanthemum cinerariifolium</name>
    <dbReference type="NCBI Taxonomy" id="118510"/>
    <lineage>
        <taxon>Eukaryota</taxon>
        <taxon>Viridiplantae</taxon>
        <taxon>Streptophyta</taxon>
        <taxon>Embryophyta</taxon>
        <taxon>Tracheophyta</taxon>
        <taxon>Spermatophyta</taxon>
        <taxon>Magnoliopsida</taxon>
        <taxon>eudicotyledons</taxon>
        <taxon>Gunneridae</taxon>
        <taxon>Pentapetalae</taxon>
        <taxon>asterids</taxon>
        <taxon>campanulids</taxon>
        <taxon>Asterales</taxon>
        <taxon>Asteraceae</taxon>
        <taxon>Asteroideae</taxon>
        <taxon>Anthemideae</taxon>
        <taxon>Anthemidinae</taxon>
        <taxon>Tanacetum</taxon>
    </lineage>
</organism>
<name>A0A699HRV1_TANCI</name>
<gene>
    <name evidence="2" type="ORF">Tci_444816</name>
</gene>
<accession>A0A699HRV1</accession>
<sequence length="638" mass="72236">MLENSGISSLALYGGSGDGYGSLPTNFGVVAGQELVLFRVTYIFIDGWFESFTLINSRILPLIIQTLPSISPFLSSIIMAPLTFADTHNMIVFLTKSDASEGFDQIVDFLNVHTIQYALMVNPTIYVLCIKQFWGSVSIKKSNDVMKLQALIDRKKRRQDCSSFIDYQAQAKGQEVGKEEENQAFRIKEIKEDANEDVTPVDVDVEVEMDANIQGRMADDEAEPVEVEELIEVVTAAKLMTDVVTTTTRITTAAQVLKTSASRRRRGVVIQDPEETAAASIDIDEAFARHLEAEVNANINWDDARKNMMIYLKNMAGLKMDFFKGMTYSDIRPIFEKHYNSIQAFLEKGEEEVIVQEEGSKRKGENLKQETTKRQRIEEEAEELKRHLQIVVNDDDDVFTKATPLASKVPVVDYQILHENNKPYYKIIKADGTHKLFLSFITLLKSFDRDDMETLWNLVKERFESTEPNNFSYDFLLNILKIMFGKPNVEANIWRDQKSRYELAKSLRVMSSPNHPTSDIEDAFSSNSPNYTPASSDYSLASPRNTPSESLNNSYGLVPIALPTLSLSHDDPYMKVMHAYDAIILPQVLISPPVIMPPSSMLSPIFNPQEYFIPEELLPPKEQFSYLTSSSTDLFNPF</sequence>
<comment type="caution">
    <text evidence="2">The sequence shown here is derived from an EMBL/GenBank/DDBJ whole genome shotgun (WGS) entry which is preliminary data.</text>
</comment>
<proteinExistence type="predicted"/>
<keyword evidence="1" id="KW-0175">Coiled coil</keyword>
<protein>
    <recommendedName>
        <fullName evidence="3">Xylulose kinase-1</fullName>
    </recommendedName>
</protein>